<organism evidence="3 4">
    <name type="scientific">Marasmius tenuissimus</name>
    <dbReference type="NCBI Taxonomy" id="585030"/>
    <lineage>
        <taxon>Eukaryota</taxon>
        <taxon>Fungi</taxon>
        <taxon>Dikarya</taxon>
        <taxon>Basidiomycota</taxon>
        <taxon>Agaricomycotina</taxon>
        <taxon>Agaricomycetes</taxon>
        <taxon>Agaricomycetidae</taxon>
        <taxon>Agaricales</taxon>
        <taxon>Marasmiineae</taxon>
        <taxon>Marasmiaceae</taxon>
        <taxon>Marasmius</taxon>
    </lineage>
</organism>
<evidence type="ECO:0000313" key="3">
    <source>
        <dbReference type="EMBL" id="KAL0061221.1"/>
    </source>
</evidence>
<protein>
    <submittedName>
        <fullName evidence="3">Uncharacterized protein</fullName>
    </submittedName>
</protein>
<feature type="region of interest" description="Disordered" evidence="1">
    <location>
        <begin position="409"/>
        <end position="503"/>
    </location>
</feature>
<dbReference type="EMBL" id="JBBXMP010000144">
    <property type="protein sequence ID" value="KAL0061221.1"/>
    <property type="molecule type" value="Genomic_DNA"/>
</dbReference>
<keyword evidence="4" id="KW-1185">Reference proteome</keyword>
<keyword evidence="2" id="KW-0472">Membrane</keyword>
<feature type="region of interest" description="Disordered" evidence="1">
    <location>
        <begin position="359"/>
        <end position="384"/>
    </location>
</feature>
<keyword evidence="2" id="KW-1133">Transmembrane helix</keyword>
<evidence type="ECO:0000313" key="4">
    <source>
        <dbReference type="Proteomes" id="UP001437256"/>
    </source>
</evidence>
<sequence length="503" mass="53574">MFATYLTNLLVWEADTNLVEVPIGWSIAMSCVLGNRVILNVRRAGRNVEEEDPQPQSQSYASHSMYSAKQSSRRDPTRSKSWRLKGKSRRQDVEVMEQEVESETLTDLEMAQLREMRPLFAGLNISIDDSSFKDGKGSFNIPSFAVAGSSDIFFSMSDASGPVSGGTSGMMTVGSASAGQTCNTTLPANDFFFSASSELVQCSDFSFTRYEGAVKPLTIFAFIPGGSDSFVLPFSPVDADAFTWKANISAQTEVAFWTIDSQNRRGGIDKLRTVGSSSDTSCLVPKAASTSTSSSGSGTGTSTSTSSRPGITQPSEGETDRTGDKKGLSTGDVVAIAIGIGVALPALLGLLWYMRRQRRSSQDVPYPPYSPSSPYKSPTSPYPLPLQSPPMQYVAEPFNPPGGVYSQNLHNFDPFGASPSQSYPRSPGTSYYGYNPGGGAPSTPSAVGGSTSGGRPQDAVHQDAAEGMTNSPPQSVDRRGPVTMSYPGNIRPFPHQGGDTKTG</sequence>
<feature type="region of interest" description="Disordered" evidence="1">
    <location>
        <begin position="274"/>
        <end position="327"/>
    </location>
</feature>
<keyword evidence="2" id="KW-0812">Transmembrane</keyword>
<evidence type="ECO:0000256" key="1">
    <source>
        <dbReference type="SAM" id="MobiDB-lite"/>
    </source>
</evidence>
<dbReference type="Proteomes" id="UP001437256">
    <property type="component" value="Unassembled WGS sequence"/>
</dbReference>
<feature type="transmembrane region" description="Helical" evidence="2">
    <location>
        <begin position="333"/>
        <end position="353"/>
    </location>
</feature>
<feature type="compositionally biased region" description="Polar residues" evidence="1">
    <location>
        <begin position="54"/>
        <end position="70"/>
    </location>
</feature>
<name>A0ABR2ZHR2_9AGAR</name>
<accession>A0ABR2ZHR2</accession>
<feature type="compositionally biased region" description="Basic and acidic residues" evidence="1">
    <location>
        <begin position="318"/>
        <end position="327"/>
    </location>
</feature>
<reference evidence="3 4" key="1">
    <citation type="submission" date="2024-05" db="EMBL/GenBank/DDBJ databases">
        <title>A draft genome resource for the thread blight pathogen Marasmius tenuissimus strain MS-2.</title>
        <authorList>
            <person name="Yulfo-Soto G.E."/>
            <person name="Baruah I.K."/>
            <person name="Amoako-Attah I."/>
            <person name="Bukari Y."/>
            <person name="Meinhardt L.W."/>
            <person name="Bailey B.A."/>
            <person name="Cohen S.P."/>
        </authorList>
    </citation>
    <scope>NUCLEOTIDE SEQUENCE [LARGE SCALE GENOMIC DNA]</scope>
    <source>
        <strain evidence="3 4">MS-2</strain>
    </source>
</reference>
<comment type="caution">
    <text evidence="3">The sequence shown here is derived from an EMBL/GenBank/DDBJ whole genome shotgun (WGS) entry which is preliminary data.</text>
</comment>
<feature type="compositionally biased region" description="Polar residues" evidence="1">
    <location>
        <begin position="418"/>
        <end position="429"/>
    </location>
</feature>
<proteinExistence type="predicted"/>
<feature type="region of interest" description="Disordered" evidence="1">
    <location>
        <begin position="47"/>
        <end position="98"/>
    </location>
</feature>
<evidence type="ECO:0000256" key="2">
    <source>
        <dbReference type="SAM" id="Phobius"/>
    </source>
</evidence>
<feature type="compositionally biased region" description="Low complexity" evidence="1">
    <location>
        <begin position="289"/>
        <end position="307"/>
    </location>
</feature>
<gene>
    <name evidence="3" type="ORF">AAF712_011980</name>
</gene>